<dbReference type="GeneID" id="93589724"/>
<comment type="caution">
    <text evidence="1">The sequence shown here is derived from an EMBL/GenBank/DDBJ whole genome shotgun (WGS) entry which is preliminary data.</text>
</comment>
<organism evidence="1 2">
    <name type="scientific">Arthrobotrys flagrans</name>
    <name type="common">Nematode-trapping fungus</name>
    <name type="synonym">Trichothecium flagrans</name>
    <dbReference type="NCBI Taxonomy" id="97331"/>
    <lineage>
        <taxon>Eukaryota</taxon>
        <taxon>Fungi</taxon>
        <taxon>Dikarya</taxon>
        <taxon>Ascomycota</taxon>
        <taxon>Pezizomycotina</taxon>
        <taxon>Orbiliomycetes</taxon>
        <taxon>Orbiliales</taxon>
        <taxon>Orbiliaceae</taxon>
        <taxon>Arthrobotrys</taxon>
    </lineage>
</organism>
<accession>A0A436ZVQ6</accession>
<dbReference type="Proteomes" id="UP000283090">
    <property type="component" value="Unassembled WGS sequence"/>
</dbReference>
<proteinExistence type="predicted"/>
<evidence type="ECO:0000313" key="1">
    <source>
        <dbReference type="EMBL" id="RVD83009.1"/>
    </source>
</evidence>
<dbReference type="EMBL" id="SAEB01000009">
    <property type="protein sequence ID" value="RVD83009.1"/>
    <property type="molecule type" value="Genomic_DNA"/>
</dbReference>
<evidence type="ECO:0000313" key="2">
    <source>
        <dbReference type="Proteomes" id="UP000283090"/>
    </source>
</evidence>
<dbReference type="AlphaFoldDB" id="A0A436ZVQ6"/>
<keyword evidence="2" id="KW-1185">Reference proteome</keyword>
<dbReference type="RefSeq" id="XP_067488553.1">
    <property type="nucleotide sequence ID" value="XM_067636993.1"/>
</dbReference>
<protein>
    <submittedName>
        <fullName evidence="1">Uncharacterized protein</fullName>
    </submittedName>
</protein>
<sequence>MERRIGKKNSKILKMAGNGLGEVRWELAAWCFPGKPGKPLNIGIAACRDAVVFGAPAMVRPAQPPGSTFVHRNAPLCCIFSDYFQGHRYRQGVLPHRRDILTTLDAPYSFPLGRRNRRMRLRTQKTFDNGGKDGDGVRYETIVFDNKKTRQLHKLERDLHSSRSNSVHMFQSQPTGSRSMLSKKAHLNAESLLDSNLTGFYRIKMRDPNGLEDYHLRDEMV</sequence>
<dbReference type="VEuPathDB" id="FungiDB:DFL_007413"/>
<gene>
    <name evidence="1" type="ORF">DFL_007413</name>
</gene>
<reference evidence="1 2" key="1">
    <citation type="submission" date="2019-01" db="EMBL/GenBank/DDBJ databases">
        <title>Intercellular communication is required for trap formation in the nematode-trapping fungus Duddingtonia flagrans.</title>
        <authorList>
            <person name="Youssar L."/>
            <person name="Wernet V."/>
            <person name="Hensel N."/>
            <person name="Hildebrandt H.-G."/>
            <person name="Fischer R."/>
        </authorList>
    </citation>
    <scope>NUCLEOTIDE SEQUENCE [LARGE SCALE GENOMIC DNA]</scope>
    <source>
        <strain evidence="1 2">CBS H-5679</strain>
    </source>
</reference>
<name>A0A436ZVQ6_ARTFL</name>